<protein>
    <submittedName>
        <fullName evidence="3">Molybdopterin-guanine dinucleotide biosynthesis protein A</fullName>
    </submittedName>
</protein>
<sequence>MDSWAAVILAGGRASRMDGRDKVAIEVDGVTLLARAVDAAAGADPIVVVGKRRPVPRPVVWTVEDEPGSGPVAAIAAGIAPLPDDPDLPVVLLAADLPRLTPATLARLTGSLGSTGVLLVDADGRDQWLLSAWRLGVLRAALPERPEGMALRKVLGGLDPLRVPAVADEAADVDTPEDLSRFTS</sequence>
<proteinExistence type="predicted"/>
<dbReference type="PANTHER" id="PTHR19136:SF81">
    <property type="entry name" value="MOLYBDENUM COFACTOR GUANYLYLTRANSFERASE"/>
    <property type="match status" value="1"/>
</dbReference>
<evidence type="ECO:0000256" key="1">
    <source>
        <dbReference type="ARBA" id="ARBA00022679"/>
    </source>
</evidence>
<dbReference type="GO" id="GO:0016779">
    <property type="term" value="F:nucleotidyltransferase activity"/>
    <property type="evidence" value="ECO:0007669"/>
    <property type="project" value="TreeGrafter"/>
</dbReference>
<name>A0A1H0WDM0_9PSEU</name>
<evidence type="ECO:0000313" key="3">
    <source>
        <dbReference type="EMBL" id="SDP88698.1"/>
    </source>
</evidence>
<reference evidence="4" key="1">
    <citation type="submission" date="2016-10" db="EMBL/GenBank/DDBJ databases">
        <authorList>
            <person name="Varghese N."/>
            <person name="Submissions S."/>
        </authorList>
    </citation>
    <scope>NUCLEOTIDE SEQUENCE [LARGE SCALE GENOMIC DNA]</scope>
    <source>
        <strain evidence="4">IBRC-M 10655</strain>
    </source>
</reference>
<dbReference type="AlphaFoldDB" id="A0A1H0WDM0"/>
<dbReference type="EMBL" id="FNJB01000020">
    <property type="protein sequence ID" value="SDP88698.1"/>
    <property type="molecule type" value="Genomic_DNA"/>
</dbReference>
<dbReference type="InterPro" id="IPR029044">
    <property type="entry name" value="Nucleotide-diphossugar_trans"/>
</dbReference>
<dbReference type="Gene3D" id="3.90.550.10">
    <property type="entry name" value="Spore Coat Polysaccharide Biosynthesis Protein SpsA, Chain A"/>
    <property type="match status" value="1"/>
</dbReference>
<dbReference type="OrthoDB" id="4735656at2"/>
<dbReference type="Pfam" id="PF12804">
    <property type="entry name" value="NTP_transf_3"/>
    <property type="match status" value="1"/>
</dbReference>
<dbReference type="PANTHER" id="PTHR19136">
    <property type="entry name" value="MOLYBDENUM COFACTOR GUANYLYLTRANSFERASE"/>
    <property type="match status" value="1"/>
</dbReference>
<evidence type="ECO:0000259" key="2">
    <source>
        <dbReference type="Pfam" id="PF12804"/>
    </source>
</evidence>
<gene>
    <name evidence="3" type="ORF">SAMN05192558_12010</name>
</gene>
<evidence type="ECO:0000313" key="4">
    <source>
        <dbReference type="Proteomes" id="UP000199651"/>
    </source>
</evidence>
<dbReference type="SUPFAM" id="SSF53448">
    <property type="entry name" value="Nucleotide-diphospho-sugar transferases"/>
    <property type="match status" value="1"/>
</dbReference>
<feature type="domain" description="MobA-like NTP transferase" evidence="2">
    <location>
        <begin position="6"/>
        <end position="154"/>
    </location>
</feature>
<keyword evidence="1" id="KW-0808">Transferase</keyword>
<dbReference type="InterPro" id="IPR025877">
    <property type="entry name" value="MobA-like_NTP_Trfase"/>
</dbReference>
<dbReference type="STRING" id="504798.SAMN05421871_107135"/>
<keyword evidence="4" id="KW-1185">Reference proteome</keyword>
<organism evidence="3 4">
    <name type="scientific">Actinokineospora alba</name>
    <dbReference type="NCBI Taxonomy" id="504798"/>
    <lineage>
        <taxon>Bacteria</taxon>
        <taxon>Bacillati</taxon>
        <taxon>Actinomycetota</taxon>
        <taxon>Actinomycetes</taxon>
        <taxon>Pseudonocardiales</taxon>
        <taxon>Pseudonocardiaceae</taxon>
        <taxon>Actinokineospora</taxon>
    </lineage>
</organism>
<dbReference type="RefSeq" id="WP_091383737.1">
    <property type="nucleotide sequence ID" value="NZ_FNDV01000007.1"/>
</dbReference>
<dbReference type="Proteomes" id="UP000199651">
    <property type="component" value="Unassembled WGS sequence"/>
</dbReference>
<accession>A0A1H0WDM0</accession>